<evidence type="ECO:0000313" key="1">
    <source>
        <dbReference type="EMBL" id="GBN91148.1"/>
    </source>
</evidence>
<dbReference type="AlphaFoldDB" id="A0A4Y2SS08"/>
<name>A0A4Y2SS08_ARAVE</name>
<dbReference type="EMBL" id="BGPR01023735">
    <property type="protein sequence ID" value="GBN91148.1"/>
    <property type="molecule type" value="Genomic_DNA"/>
</dbReference>
<sequence length="131" mass="15229">MRSGQTPSRCCGAEVSRRDVPSATDRNLSNVGMYACYENDGKVLTACMEDDATYIVTCCLQLQDYEENQQEWSPLNVLVYFQAKVLTRSPYRIDCGPMGRSERHENSDYFHRDWQHVKTTKQTKIKYSKRK</sequence>
<organism evidence="1 2">
    <name type="scientific">Araneus ventricosus</name>
    <name type="common">Orbweaver spider</name>
    <name type="synonym">Epeira ventricosa</name>
    <dbReference type="NCBI Taxonomy" id="182803"/>
    <lineage>
        <taxon>Eukaryota</taxon>
        <taxon>Metazoa</taxon>
        <taxon>Ecdysozoa</taxon>
        <taxon>Arthropoda</taxon>
        <taxon>Chelicerata</taxon>
        <taxon>Arachnida</taxon>
        <taxon>Araneae</taxon>
        <taxon>Araneomorphae</taxon>
        <taxon>Entelegynae</taxon>
        <taxon>Araneoidea</taxon>
        <taxon>Araneidae</taxon>
        <taxon>Araneus</taxon>
    </lineage>
</organism>
<evidence type="ECO:0000313" key="2">
    <source>
        <dbReference type="Proteomes" id="UP000499080"/>
    </source>
</evidence>
<keyword evidence="2" id="KW-1185">Reference proteome</keyword>
<dbReference type="Proteomes" id="UP000499080">
    <property type="component" value="Unassembled WGS sequence"/>
</dbReference>
<gene>
    <name evidence="1" type="ORF">AVEN_186954_1</name>
</gene>
<accession>A0A4Y2SS08</accession>
<proteinExistence type="predicted"/>
<protein>
    <submittedName>
        <fullName evidence="1">Uncharacterized protein</fullName>
    </submittedName>
</protein>
<reference evidence="1 2" key="1">
    <citation type="journal article" date="2019" name="Sci. Rep.">
        <title>Orb-weaving spider Araneus ventricosus genome elucidates the spidroin gene catalogue.</title>
        <authorList>
            <person name="Kono N."/>
            <person name="Nakamura H."/>
            <person name="Ohtoshi R."/>
            <person name="Moran D.A.P."/>
            <person name="Shinohara A."/>
            <person name="Yoshida Y."/>
            <person name="Fujiwara M."/>
            <person name="Mori M."/>
            <person name="Tomita M."/>
            <person name="Arakawa K."/>
        </authorList>
    </citation>
    <scope>NUCLEOTIDE SEQUENCE [LARGE SCALE GENOMIC DNA]</scope>
</reference>
<comment type="caution">
    <text evidence="1">The sequence shown here is derived from an EMBL/GenBank/DDBJ whole genome shotgun (WGS) entry which is preliminary data.</text>
</comment>